<dbReference type="Proteomes" id="UP001152747">
    <property type="component" value="Unassembled WGS sequence"/>
</dbReference>
<keyword evidence="10 14" id="KW-0472">Membrane</keyword>
<dbReference type="GO" id="GO:0035556">
    <property type="term" value="P:intracellular signal transduction"/>
    <property type="evidence" value="ECO:0007669"/>
    <property type="project" value="InterPro"/>
</dbReference>
<evidence type="ECO:0000256" key="8">
    <source>
        <dbReference type="ARBA" id="ARBA00022989"/>
    </source>
</evidence>
<dbReference type="Gene3D" id="3.30.70.1230">
    <property type="entry name" value="Nucleotide cyclase"/>
    <property type="match status" value="1"/>
</dbReference>
<organism evidence="18 19">
    <name type="scientific">Caenorhabditis angaria</name>
    <dbReference type="NCBI Taxonomy" id="860376"/>
    <lineage>
        <taxon>Eukaryota</taxon>
        <taxon>Metazoa</taxon>
        <taxon>Ecdysozoa</taxon>
        <taxon>Nematoda</taxon>
        <taxon>Chromadorea</taxon>
        <taxon>Rhabditida</taxon>
        <taxon>Rhabditina</taxon>
        <taxon>Rhabditomorpha</taxon>
        <taxon>Rhabditoidea</taxon>
        <taxon>Rhabditidae</taxon>
        <taxon>Peloderinae</taxon>
        <taxon>Caenorhabditis</taxon>
    </lineage>
</organism>
<dbReference type="PROSITE" id="PS50011">
    <property type="entry name" value="PROTEIN_KINASE_DOM"/>
    <property type="match status" value="1"/>
</dbReference>
<dbReference type="SMART" id="SM00044">
    <property type="entry name" value="CYCc"/>
    <property type="match status" value="1"/>
</dbReference>
<name>A0A9P1NBG9_9PELO</name>
<dbReference type="GO" id="GO:0001653">
    <property type="term" value="F:peptide receptor activity"/>
    <property type="evidence" value="ECO:0007669"/>
    <property type="project" value="TreeGrafter"/>
</dbReference>
<evidence type="ECO:0000256" key="11">
    <source>
        <dbReference type="ARBA" id="ARBA00023180"/>
    </source>
</evidence>
<dbReference type="FunFam" id="3.30.70.1230:FF:000050">
    <property type="entry name" value="Guanylate cyclase"/>
    <property type="match status" value="1"/>
</dbReference>
<feature type="domain" description="Protein kinase" evidence="16">
    <location>
        <begin position="445"/>
        <end position="771"/>
    </location>
</feature>
<keyword evidence="13" id="KW-0141">cGMP biosynthesis</keyword>
<evidence type="ECO:0000256" key="5">
    <source>
        <dbReference type="ARBA" id="ARBA00022692"/>
    </source>
</evidence>
<dbReference type="SUPFAM" id="SSF56112">
    <property type="entry name" value="Protein kinase-like (PK-like)"/>
    <property type="match status" value="1"/>
</dbReference>
<dbReference type="InterPro" id="IPR000719">
    <property type="entry name" value="Prot_kinase_dom"/>
</dbReference>
<dbReference type="SUPFAM" id="SSF55073">
    <property type="entry name" value="Nucleotide cyclase"/>
    <property type="match status" value="1"/>
</dbReference>
<dbReference type="InterPro" id="IPR029787">
    <property type="entry name" value="Nucleotide_cyclase"/>
</dbReference>
<evidence type="ECO:0000256" key="12">
    <source>
        <dbReference type="ARBA" id="ARBA00023239"/>
    </source>
</evidence>
<evidence type="ECO:0000256" key="14">
    <source>
        <dbReference type="SAM" id="Phobius"/>
    </source>
</evidence>
<dbReference type="Gene3D" id="6.10.250.780">
    <property type="match status" value="1"/>
</dbReference>
<evidence type="ECO:0000313" key="19">
    <source>
        <dbReference type="Proteomes" id="UP001152747"/>
    </source>
</evidence>
<dbReference type="GO" id="GO:0004672">
    <property type="term" value="F:protein kinase activity"/>
    <property type="evidence" value="ECO:0007669"/>
    <property type="project" value="InterPro"/>
</dbReference>
<dbReference type="CDD" id="cd07302">
    <property type="entry name" value="CHD"/>
    <property type="match status" value="1"/>
</dbReference>
<evidence type="ECO:0000256" key="15">
    <source>
        <dbReference type="SAM" id="SignalP"/>
    </source>
</evidence>
<protein>
    <recommendedName>
        <fullName evidence="3">guanylate cyclase</fullName>
        <ecNumber evidence="3">4.6.1.2</ecNumber>
    </recommendedName>
</protein>
<dbReference type="InterPro" id="IPR001828">
    <property type="entry name" value="ANF_lig-bd_rcpt"/>
</dbReference>
<dbReference type="InterPro" id="IPR001245">
    <property type="entry name" value="Ser-Thr/Tyr_kinase_cat_dom"/>
</dbReference>
<dbReference type="EC" id="4.6.1.2" evidence="3"/>
<keyword evidence="11" id="KW-0325">Glycoprotein</keyword>
<dbReference type="PANTHER" id="PTHR11920">
    <property type="entry name" value="GUANYLYL CYCLASE"/>
    <property type="match status" value="1"/>
</dbReference>
<evidence type="ECO:0000256" key="2">
    <source>
        <dbReference type="ARBA" id="ARBA00004251"/>
    </source>
</evidence>
<dbReference type="AlphaFoldDB" id="A0A9P1NBG9"/>
<dbReference type="GO" id="GO:0004016">
    <property type="term" value="F:adenylate cyclase activity"/>
    <property type="evidence" value="ECO:0007669"/>
    <property type="project" value="TreeGrafter"/>
</dbReference>
<dbReference type="GO" id="GO:0005525">
    <property type="term" value="F:GTP binding"/>
    <property type="evidence" value="ECO:0007669"/>
    <property type="project" value="UniProtKB-KW"/>
</dbReference>
<evidence type="ECO:0000256" key="7">
    <source>
        <dbReference type="ARBA" id="ARBA00022741"/>
    </source>
</evidence>
<evidence type="ECO:0000256" key="4">
    <source>
        <dbReference type="ARBA" id="ARBA00022475"/>
    </source>
</evidence>
<keyword evidence="6 15" id="KW-0732">Signal</keyword>
<dbReference type="GO" id="GO:0005524">
    <property type="term" value="F:ATP binding"/>
    <property type="evidence" value="ECO:0007669"/>
    <property type="project" value="InterPro"/>
</dbReference>
<dbReference type="EMBL" id="CANHGI010000006">
    <property type="protein sequence ID" value="CAI5454903.1"/>
    <property type="molecule type" value="Genomic_DNA"/>
</dbReference>
<dbReference type="Pfam" id="PF01094">
    <property type="entry name" value="ANF_receptor"/>
    <property type="match status" value="1"/>
</dbReference>
<dbReference type="Gene3D" id="1.10.510.10">
    <property type="entry name" value="Transferase(Phosphotransferase) domain 1"/>
    <property type="match status" value="1"/>
</dbReference>
<keyword evidence="19" id="KW-1185">Reference proteome</keyword>
<accession>A0A9P1NBG9</accession>
<dbReference type="GO" id="GO:0007168">
    <property type="term" value="P:receptor guanylyl cyclase signaling pathway"/>
    <property type="evidence" value="ECO:0007669"/>
    <property type="project" value="TreeGrafter"/>
</dbReference>
<dbReference type="GO" id="GO:0005886">
    <property type="term" value="C:plasma membrane"/>
    <property type="evidence" value="ECO:0007669"/>
    <property type="project" value="UniProtKB-SubCell"/>
</dbReference>
<evidence type="ECO:0000256" key="1">
    <source>
        <dbReference type="ARBA" id="ARBA00001436"/>
    </source>
</evidence>
<keyword evidence="8 14" id="KW-1133">Transmembrane helix</keyword>
<evidence type="ECO:0000313" key="18">
    <source>
        <dbReference type="EMBL" id="CAI5454903.1"/>
    </source>
</evidence>
<comment type="caution">
    <text evidence="18">The sequence shown here is derived from an EMBL/GenBank/DDBJ whole genome shotgun (WGS) entry which is preliminary data.</text>
</comment>
<reference evidence="18" key="1">
    <citation type="submission" date="2022-11" db="EMBL/GenBank/DDBJ databases">
        <authorList>
            <person name="Kikuchi T."/>
        </authorList>
    </citation>
    <scope>NUCLEOTIDE SEQUENCE</scope>
    <source>
        <strain evidence="18">PS1010</strain>
    </source>
</reference>
<dbReference type="InterPro" id="IPR011009">
    <property type="entry name" value="Kinase-like_dom_sf"/>
</dbReference>
<feature type="domain" description="Guanylate cyclase" evidence="17">
    <location>
        <begin position="839"/>
        <end position="969"/>
    </location>
</feature>
<dbReference type="InterPro" id="IPR028082">
    <property type="entry name" value="Peripla_BP_I"/>
</dbReference>
<evidence type="ECO:0000256" key="6">
    <source>
        <dbReference type="ARBA" id="ARBA00022729"/>
    </source>
</evidence>
<proteinExistence type="predicted"/>
<evidence type="ECO:0000256" key="9">
    <source>
        <dbReference type="ARBA" id="ARBA00023134"/>
    </source>
</evidence>
<evidence type="ECO:0000259" key="16">
    <source>
        <dbReference type="PROSITE" id="PS50011"/>
    </source>
</evidence>
<evidence type="ECO:0000256" key="13">
    <source>
        <dbReference type="ARBA" id="ARBA00023293"/>
    </source>
</evidence>
<dbReference type="InterPro" id="IPR050401">
    <property type="entry name" value="Cyclic_nucleotide_synthase"/>
</dbReference>
<dbReference type="SMART" id="SM00220">
    <property type="entry name" value="S_TKc"/>
    <property type="match status" value="1"/>
</dbReference>
<feature type="chain" id="PRO_5040273780" description="guanylate cyclase" evidence="15">
    <location>
        <begin position="16"/>
        <end position="1051"/>
    </location>
</feature>
<dbReference type="GO" id="GO:0007606">
    <property type="term" value="P:sensory perception of chemical stimulus"/>
    <property type="evidence" value="ECO:0007669"/>
    <property type="project" value="UniProtKB-ARBA"/>
</dbReference>
<keyword evidence="4" id="KW-1003">Cell membrane</keyword>
<gene>
    <name evidence="18" type="ORF">CAMP_LOCUS17540</name>
</gene>
<evidence type="ECO:0000259" key="17">
    <source>
        <dbReference type="PROSITE" id="PS50125"/>
    </source>
</evidence>
<keyword evidence="7" id="KW-0547">Nucleotide-binding</keyword>
<dbReference type="InterPro" id="IPR001054">
    <property type="entry name" value="A/G_cyclase"/>
</dbReference>
<dbReference type="Pfam" id="PF00211">
    <property type="entry name" value="Guanylate_cyc"/>
    <property type="match status" value="1"/>
</dbReference>
<dbReference type="OrthoDB" id="60033at2759"/>
<keyword evidence="9" id="KW-0342">GTP-binding</keyword>
<dbReference type="PROSITE" id="PS50125">
    <property type="entry name" value="GUANYLATE_CYCLASE_2"/>
    <property type="match status" value="1"/>
</dbReference>
<comment type="catalytic activity">
    <reaction evidence="1">
        <text>GTP = 3',5'-cyclic GMP + diphosphate</text>
        <dbReference type="Rhea" id="RHEA:13665"/>
        <dbReference type="ChEBI" id="CHEBI:33019"/>
        <dbReference type="ChEBI" id="CHEBI:37565"/>
        <dbReference type="ChEBI" id="CHEBI:57746"/>
        <dbReference type="EC" id="4.6.1.2"/>
    </reaction>
</comment>
<dbReference type="PANTHER" id="PTHR11920:SF355">
    <property type="entry name" value="RECEPTOR-TYPE GUANYLATE CYCLASE GCY-10-RELATED"/>
    <property type="match status" value="1"/>
</dbReference>
<keyword evidence="12" id="KW-0456">Lyase</keyword>
<feature type="signal peptide" evidence="15">
    <location>
        <begin position="1"/>
        <end position="15"/>
    </location>
</feature>
<feature type="transmembrane region" description="Helical" evidence="14">
    <location>
        <begin position="413"/>
        <end position="437"/>
    </location>
</feature>
<dbReference type="Pfam" id="PF07714">
    <property type="entry name" value="PK_Tyr_Ser-Thr"/>
    <property type="match status" value="1"/>
</dbReference>
<dbReference type="SUPFAM" id="SSF53822">
    <property type="entry name" value="Periplasmic binding protein-like I"/>
    <property type="match status" value="1"/>
</dbReference>
<keyword evidence="5 14" id="KW-0812">Transmembrane</keyword>
<evidence type="ECO:0000256" key="3">
    <source>
        <dbReference type="ARBA" id="ARBA00012202"/>
    </source>
</evidence>
<evidence type="ECO:0000256" key="10">
    <source>
        <dbReference type="ARBA" id="ARBA00023136"/>
    </source>
</evidence>
<sequence>MKIILYFSFVSICKSVEIVLFDDWTLAQNICSIAISDAKANGQCTSNYVELTPKVACTTEYSLKATAYGLERSAANSGTPGVVFIGPNCQNDMEALSSFGEVWSSPIVTYTDYYVNNFSPADDYKSMVNTAQVSISGLVESIGILIDALSLQNVSLVGADEQNPAQGSLLEDIKNYNSRKNRINFMSYFALDEVDSDWTSVRISMRNFSKTFVICADFVDPYSVMKSLDYEELLSSGFVVITVANRPVEELLYQPSTKKLMTSKNSFVIAPIADAFVANLATMQTSLSDLSVTSYSKVIWLYNACYTYCVGSISGAETTSSDYRTLFSGKTFTNKYGTFTYDSQGRLLTDYAVYTLDVDNDYQMIMRLNSTAKSCDAYNCFSLSTSTIQDPKLNLDTSLVPQICVYTDTCFKYWFQVYIVILVLFIACLVAAGVWYYRYRKAHLASMTWKIGKDSLKIITNKSSDSKMQKELENRMAAAGNAKTNLEHLAMKKRMFGSYALVNGQRAEFFQFRQHKKIKLTDIQLKHVYNLKNVTHDNITKFIGISFNDYPDSLFFLYTLIERASLEEFALDIDFPMDNLFKSAFIRDICKGLQYLHKSPIKCHGYLLSATCLIDANWVLKLSFFGISNFSNDLMDQEFLSPSHDMVLPQVGYNQFAWFPPEHLKEYDPNGKASPRLLRGSSEGDIYCLGLIIYQMLTRIDPFAPSGSPLDRPGPSTIIDIMNNNKMPEIPTNSDEAPLFKLCEKSWSRDPKTRPSIKNFTECLKTVYPTSKGNLVDQMMNMSRQYANDLEKVVSDRAALIVEAQQQADNLLHEMMPVSIAQQLKINKKVEPRSYACATVMFVQLCDFAILTNDSTPDEIILFLNDIFDHFDVVIKQHDAYKVETTGETYMVASGVPNENGDRHIHEIAEISLKIRDISYGYKVVHAPTFKIRVKIGFHAGAIAAGVIGLKSPRYCLFGDTVNFASRMQSNCPPNQIQTSEQTALLLFQTHEYKLVKRGIVHVKGKGEVNCYWLNEHIHQEEEPQDNNTFSRPATKYLIRPKSMRVENDED</sequence>
<dbReference type="GO" id="GO:0004383">
    <property type="term" value="F:guanylate cyclase activity"/>
    <property type="evidence" value="ECO:0007669"/>
    <property type="project" value="UniProtKB-EC"/>
</dbReference>
<comment type="subcellular location">
    <subcellularLocation>
        <location evidence="2">Cell membrane</location>
        <topology evidence="2">Single-pass type I membrane protein</topology>
    </subcellularLocation>
</comment>